<feature type="region of interest" description="Disordered" evidence="1">
    <location>
        <begin position="1"/>
        <end position="33"/>
    </location>
</feature>
<comment type="caution">
    <text evidence="2">The sequence shown here is derived from an EMBL/GenBank/DDBJ whole genome shotgun (WGS) entry which is preliminary data.</text>
</comment>
<gene>
    <name evidence="2" type="ORF">Bpfe_024048</name>
</gene>
<reference evidence="2" key="1">
    <citation type="journal article" date="2023" name="PLoS Negl. Trop. Dis.">
        <title>A genome sequence for Biomphalaria pfeifferi, the major vector snail for the human-infecting parasite Schistosoma mansoni.</title>
        <authorList>
            <person name="Bu L."/>
            <person name="Lu L."/>
            <person name="Laidemitt M.R."/>
            <person name="Zhang S.M."/>
            <person name="Mutuku M."/>
            <person name="Mkoji G."/>
            <person name="Steinauer M."/>
            <person name="Loker E.S."/>
        </authorList>
    </citation>
    <scope>NUCLEOTIDE SEQUENCE</scope>
    <source>
        <strain evidence="2">KasaAsao</strain>
    </source>
</reference>
<feature type="compositionally biased region" description="Basic and acidic residues" evidence="1">
    <location>
        <begin position="1"/>
        <end position="13"/>
    </location>
</feature>
<evidence type="ECO:0000256" key="1">
    <source>
        <dbReference type="SAM" id="MobiDB-lite"/>
    </source>
</evidence>
<reference evidence="2" key="2">
    <citation type="submission" date="2023-04" db="EMBL/GenBank/DDBJ databases">
        <authorList>
            <person name="Bu L."/>
            <person name="Lu L."/>
            <person name="Laidemitt M.R."/>
            <person name="Zhang S.M."/>
            <person name="Mutuku M."/>
            <person name="Mkoji G."/>
            <person name="Steinauer M."/>
            <person name="Loker E.S."/>
        </authorList>
    </citation>
    <scope>NUCLEOTIDE SEQUENCE</scope>
    <source>
        <strain evidence="2">KasaAsao</strain>
        <tissue evidence="2">Whole Snail</tissue>
    </source>
</reference>
<name>A0AAD8B4M4_BIOPF</name>
<proteinExistence type="predicted"/>
<organism evidence="2 3">
    <name type="scientific">Biomphalaria pfeifferi</name>
    <name type="common">Bloodfluke planorb</name>
    <name type="synonym">Freshwater snail</name>
    <dbReference type="NCBI Taxonomy" id="112525"/>
    <lineage>
        <taxon>Eukaryota</taxon>
        <taxon>Metazoa</taxon>
        <taxon>Spiralia</taxon>
        <taxon>Lophotrochozoa</taxon>
        <taxon>Mollusca</taxon>
        <taxon>Gastropoda</taxon>
        <taxon>Heterobranchia</taxon>
        <taxon>Euthyneura</taxon>
        <taxon>Panpulmonata</taxon>
        <taxon>Hygrophila</taxon>
        <taxon>Lymnaeoidea</taxon>
        <taxon>Planorbidae</taxon>
        <taxon>Biomphalaria</taxon>
    </lineage>
</organism>
<protein>
    <submittedName>
        <fullName evidence="2">Uncharacterized protein</fullName>
    </submittedName>
</protein>
<dbReference type="EMBL" id="JASAOG010000164">
    <property type="protein sequence ID" value="KAK0046530.1"/>
    <property type="molecule type" value="Genomic_DNA"/>
</dbReference>
<accession>A0AAD8B4M4</accession>
<keyword evidence="3" id="KW-1185">Reference proteome</keyword>
<dbReference type="Proteomes" id="UP001233172">
    <property type="component" value="Unassembled WGS sequence"/>
</dbReference>
<dbReference type="AlphaFoldDB" id="A0AAD8B4M4"/>
<evidence type="ECO:0000313" key="2">
    <source>
        <dbReference type="EMBL" id="KAK0046530.1"/>
    </source>
</evidence>
<evidence type="ECO:0000313" key="3">
    <source>
        <dbReference type="Proteomes" id="UP001233172"/>
    </source>
</evidence>
<sequence length="80" mass="9135">MVTIMKHDCDHNPLHNHLNHSSQDSPRSPPYLIQPSIAADRKTTVSYGLSSAFNHLTINYEQTTYFTQKLHRMSHACGEL</sequence>